<accession>A0A0M2V3A8</accession>
<evidence type="ECO:0000313" key="2">
    <source>
        <dbReference type="Proteomes" id="UP000034228"/>
    </source>
</evidence>
<dbReference type="STRING" id="336831.WG68_13830"/>
<dbReference type="AlphaFoldDB" id="A0A0M2V3A8"/>
<dbReference type="Proteomes" id="UP000034228">
    <property type="component" value="Unassembled WGS sequence"/>
</dbReference>
<reference evidence="1 2" key="1">
    <citation type="submission" date="2015-03" db="EMBL/GenBank/DDBJ databases">
        <title>Draft genome sequences of two protease-producing strains of Arsukibacterium isolated from two cold and alkaline environments.</title>
        <authorList>
            <person name="Lylloff J.E."/>
            <person name="Skov L.B."/>
            <person name="Jepsen M."/>
            <person name="Hallin P.F."/>
            <person name="Sorensen S.J."/>
            <person name="Stougaard P."/>
            <person name="Glaring M.A."/>
        </authorList>
    </citation>
    <scope>NUCLEOTIDE SEQUENCE [LARGE SCALE GENOMIC DNA]</scope>
    <source>
        <strain evidence="1 2">GCM72</strain>
    </source>
</reference>
<proteinExistence type="predicted"/>
<comment type="caution">
    <text evidence="1">The sequence shown here is derived from an EMBL/GenBank/DDBJ whole genome shotgun (WGS) entry which is preliminary data.</text>
</comment>
<keyword evidence="2" id="KW-1185">Reference proteome</keyword>
<dbReference type="EMBL" id="LAHO01000013">
    <property type="protein sequence ID" value="KKO44899.1"/>
    <property type="molecule type" value="Genomic_DNA"/>
</dbReference>
<gene>
    <name evidence="1" type="ORF">WG68_13830</name>
</gene>
<name>A0A0M2V3A8_9GAMM</name>
<protein>
    <submittedName>
        <fullName evidence="1">Uncharacterized protein</fullName>
    </submittedName>
</protein>
<evidence type="ECO:0000313" key="1">
    <source>
        <dbReference type="EMBL" id="KKO44899.1"/>
    </source>
</evidence>
<organism evidence="1 2">
    <name type="scientific">Arsukibacterium ikkense</name>
    <dbReference type="NCBI Taxonomy" id="336831"/>
    <lineage>
        <taxon>Bacteria</taxon>
        <taxon>Pseudomonadati</taxon>
        <taxon>Pseudomonadota</taxon>
        <taxon>Gammaproteobacteria</taxon>
        <taxon>Chromatiales</taxon>
        <taxon>Chromatiaceae</taxon>
        <taxon>Arsukibacterium</taxon>
    </lineage>
</organism>
<sequence>MLLLLLPLALQARPLSVQQQNAGDQRQYSYHFMALEREVKLQFSFSHSSIRRNSNLVQVYVPEVMAQQVWAELQQQARAAGPYRLTPGPGRDLTNFQLVSAQRPSQQMPNQANTAQQQLRQQLLAFRTEYQQHQLKAAGYQLLQLPDNRQQITVDHVSIVEQSLTDIRPLTAALHSELLAGNQRQFVQFLLTWLQQIPPHPTAQREYGRYFKPPLTLLAEHYGDSASNVVLLATLLRSSLPHIKQAILYLPEHTLLALAIAAGPDELTVNLEGTTYLVLDPSDPRQPGLGAVATPLQLYIFNQFFAYRLF</sequence>